<proteinExistence type="predicted"/>
<name>A0A2P6QEK7_ROSCH</name>
<comment type="caution">
    <text evidence="1">The sequence shown here is derived from an EMBL/GenBank/DDBJ whole genome shotgun (WGS) entry which is preliminary data.</text>
</comment>
<reference evidence="1 2" key="1">
    <citation type="journal article" date="2018" name="Nat. Genet.">
        <title>The Rosa genome provides new insights in the design of modern roses.</title>
        <authorList>
            <person name="Bendahmane M."/>
        </authorList>
    </citation>
    <scope>NUCLEOTIDE SEQUENCE [LARGE SCALE GENOMIC DNA]</scope>
    <source>
        <strain evidence="2">cv. Old Blush</strain>
    </source>
</reference>
<dbReference type="Gramene" id="PRQ32608">
    <property type="protein sequence ID" value="PRQ32608"/>
    <property type="gene ID" value="RchiOBHm_Chr5g0048281"/>
</dbReference>
<keyword evidence="2" id="KW-1185">Reference proteome</keyword>
<accession>A0A2P6QEK7</accession>
<gene>
    <name evidence="1" type="ORF">RchiOBHm_Chr5g0048281</name>
</gene>
<evidence type="ECO:0000313" key="1">
    <source>
        <dbReference type="EMBL" id="PRQ32608.1"/>
    </source>
</evidence>
<dbReference type="Proteomes" id="UP000238479">
    <property type="component" value="Chromosome 5"/>
</dbReference>
<sequence>MGLCQKSSVQPRRGDAPISFNFSPHRGSTFSLGLLGEEEVSKLERFWYSGDDWLYMR</sequence>
<dbReference type="AlphaFoldDB" id="A0A2P6QEK7"/>
<evidence type="ECO:0000313" key="2">
    <source>
        <dbReference type="Proteomes" id="UP000238479"/>
    </source>
</evidence>
<organism evidence="1 2">
    <name type="scientific">Rosa chinensis</name>
    <name type="common">China rose</name>
    <dbReference type="NCBI Taxonomy" id="74649"/>
    <lineage>
        <taxon>Eukaryota</taxon>
        <taxon>Viridiplantae</taxon>
        <taxon>Streptophyta</taxon>
        <taxon>Embryophyta</taxon>
        <taxon>Tracheophyta</taxon>
        <taxon>Spermatophyta</taxon>
        <taxon>Magnoliopsida</taxon>
        <taxon>eudicotyledons</taxon>
        <taxon>Gunneridae</taxon>
        <taxon>Pentapetalae</taxon>
        <taxon>rosids</taxon>
        <taxon>fabids</taxon>
        <taxon>Rosales</taxon>
        <taxon>Rosaceae</taxon>
        <taxon>Rosoideae</taxon>
        <taxon>Rosoideae incertae sedis</taxon>
        <taxon>Rosa</taxon>
    </lineage>
</organism>
<protein>
    <submittedName>
        <fullName evidence="1">Uncharacterized protein</fullName>
    </submittedName>
</protein>
<dbReference type="EMBL" id="PDCK01000043">
    <property type="protein sequence ID" value="PRQ32608.1"/>
    <property type="molecule type" value="Genomic_DNA"/>
</dbReference>